<organism evidence="1 2">
    <name type="scientific">Akkermansia glycaniphila</name>
    <dbReference type="NCBI Taxonomy" id="1679444"/>
    <lineage>
        <taxon>Bacteria</taxon>
        <taxon>Pseudomonadati</taxon>
        <taxon>Verrucomicrobiota</taxon>
        <taxon>Verrucomicrobiia</taxon>
        <taxon>Verrucomicrobiales</taxon>
        <taxon>Akkermansiaceae</taxon>
        <taxon>Akkermansia</taxon>
    </lineage>
</organism>
<dbReference type="AlphaFoldDB" id="A0A1H6M6M6"/>
<protein>
    <submittedName>
        <fullName evidence="1">Uncharacterized protein</fullName>
    </submittedName>
</protein>
<evidence type="ECO:0000313" key="2">
    <source>
        <dbReference type="Proteomes" id="UP000176204"/>
    </source>
</evidence>
<evidence type="ECO:0000313" key="1">
    <source>
        <dbReference type="EMBL" id="SEH96912.1"/>
    </source>
</evidence>
<keyword evidence="2" id="KW-1185">Reference proteome</keyword>
<dbReference type="STRING" id="1679444.PYTT_2172"/>
<reference evidence="2" key="1">
    <citation type="submission" date="2016-09" db="EMBL/GenBank/DDBJ databases">
        <authorList>
            <person name="Koehorst J."/>
        </authorList>
    </citation>
    <scope>NUCLEOTIDE SEQUENCE [LARGE SCALE GENOMIC DNA]</scope>
</reference>
<accession>A0A1H6M6M6</accession>
<gene>
    <name evidence="1" type="ORF">PYTT_2172</name>
</gene>
<name>A0A1H6M6M6_9BACT</name>
<dbReference type="Proteomes" id="UP000176204">
    <property type="component" value="Chromosome I"/>
</dbReference>
<proteinExistence type="predicted"/>
<sequence length="208" mass="24684">MIMRKNMNMDSMENHTLKRILHNYYIRCFYFFFAFFIITGDVLADADESEDHLTTVPPQYLKLEIRTITYDNKKLKINMRLQNISNERIILKHIYWPLSANCIEEDLKDSQTVLGHPLGNLLTWKDIELNNNEFIEFDVINFGTIKQGDHIIRVTFVINELLIDSKTHTYSDVRINSNHYNIYIKHDIDTKQLLDKTYRSDNETSTSK</sequence>
<dbReference type="EMBL" id="LT629973">
    <property type="protein sequence ID" value="SEH96912.1"/>
    <property type="molecule type" value="Genomic_DNA"/>
</dbReference>
<dbReference type="KEGG" id="agl:PYTT_2172"/>